<reference evidence="9" key="1">
    <citation type="submission" date="2021-01" db="EMBL/GenBank/DDBJ databases">
        <authorList>
            <person name="Corre E."/>
            <person name="Pelletier E."/>
            <person name="Niang G."/>
            <person name="Scheremetjew M."/>
            <person name="Finn R."/>
            <person name="Kale V."/>
            <person name="Holt S."/>
            <person name="Cochrane G."/>
            <person name="Meng A."/>
            <person name="Brown T."/>
            <person name="Cohen L."/>
        </authorList>
    </citation>
    <scope>NUCLEOTIDE SEQUENCE</scope>
    <source>
        <strain evidence="9">Isolate 1302-5</strain>
    </source>
</reference>
<dbReference type="Gene3D" id="1.10.12.10">
    <property type="entry name" value="Lyase 2-enoyl-coa Hydratase, Chain A, domain 2"/>
    <property type="match status" value="1"/>
</dbReference>
<evidence type="ECO:0000256" key="4">
    <source>
        <dbReference type="ARBA" id="ARBA00023098"/>
    </source>
</evidence>
<dbReference type="PANTHER" id="PTHR11941:SF54">
    <property type="entry name" value="ENOYL-COA HYDRATASE, MITOCHONDRIAL"/>
    <property type="match status" value="1"/>
</dbReference>
<organism evidence="9">
    <name type="scientific">Odontella aurita</name>
    <dbReference type="NCBI Taxonomy" id="265563"/>
    <lineage>
        <taxon>Eukaryota</taxon>
        <taxon>Sar</taxon>
        <taxon>Stramenopiles</taxon>
        <taxon>Ochrophyta</taxon>
        <taxon>Bacillariophyta</taxon>
        <taxon>Mediophyceae</taxon>
        <taxon>Biddulphiophycidae</taxon>
        <taxon>Eupodiscales</taxon>
        <taxon>Odontellaceae</taxon>
        <taxon>Odontella</taxon>
    </lineage>
</organism>
<evidence type="ECO:0000313" key="9">
    <source>
        <dbReference type="EMBL" id="CAE2289143.1"/>
    </source>
</evidence>
<dbReference type="GO" id="GO:0005739">
    <property type="term" value="C:mitochondrion"/>
    <property type="evidence" value="ECO:0007669"/>
    <property type="project" value="TreeGrafter"/>
</dbReference>
<dbReference type="InterPro" id="IPR018376">
    <property type="entry name" value="Enoyl-CoA_hyd/isom_CS"/>
</dbReference>
<evidence type="ECO:0000256" key="5">
    <source>
        <dbReference type="ARBA" id="ARBA00023239"/>
    </source>
</evidence>
<feature type="region of interest" description="Disordered" evidence="8">
    <location>
        <begin position="56"/>
        <end position="79"/>
    </location>
</feature>
<gene>
    <name evidence="9" type="ORF">OAUR00152_LOCUS42120</name>
</gene>
<dbReference type="EMBL" id="HBKQ01061724">
    <property type="protein sequence ID" value="CAE2289143.1"/>
    <property type="molecule type" value="Transcribed_RNA"/>
</dbReference>
<keyword evidence="5" id="KW-0456">Lyase</keyword>
<protein>
    <recommendedName>
        <fullName evidence="6">Probable enoyl-CoA hydratase, mitochondrial</fullName>
        <ecNumber evidence="2">4.2.1.17</ecNumber>
    </recommendedName>
</protein>
<dbReference type="EC" id="4.2.1.17" evidence="2"/>
<keyword evidence="3" id="KW-0276">Fatty acid metabolism</keyword>
<evidence type="ECO:0000256" key="2">
    <source>
        <dbReference type="ARBA" id="ARBA00012076"/>
    </source>
</evidence>
<dbReference type="GO" id="GO:0004300">
    <property type="term" value="F:enoyl-CoA hydratase activity"/>
    <property type="evidence" value="ECO:0007669"/>
    <property type="project" value="UniProtKB-EC"/>
</dbReference>
<dbReference type="InterPro" id="IPR029045">
    <property type="entry name" value="ClpP/crotonase-like_dom_sf"/>
</dbReference>
<evidence type="ECO:0000256" key="1">
    <source>
        <dbReference type="ARBA" id="ARBA00005254"/>
    </source>
</evidence>
<evidence type="ECO:0000256" key="6">
    <source>
        <dbReference type="ARBA" id="ARBA00073937"/>
    </source>
</evidence>
<dbReference type="Gene3D" id="3.90.226.10">
    <property type="entry name" value="2-enoyl-CoA Hydratase, Chain A, domain 1"/>
    <property type="match status" value="1"/>
</dbReference>
<dbReference type="FunFam" id="1.10.12.10:FF:000001">
    <property type="entry name" value="Probable enoyl-CoA hydratase, mitochondrial"/>
    <property type="match status" value="1"/>
</dbReference>
<sequence>MLSSAAAAAAARTFARSSSSAAFPALRSSSSFGGGGGRIRLFSALRDSYEHILVERRYPESESEGDDDDSGDGDEQRRRRRGGVGLIALNRPRALNALCDGLFDDLRHAAGALDDDDSVGCLVLTGSEKAFAAGADISEMSQREFAQAYRTNMFEGWGDIAKLRKPTIAAVSGFALGGGCELAMMCDILYASDTAKFGQPEINLGVIPGAGGTQRLVRCVGKSKAMEMCLTGNIIDAKRAERDGLVARVVESPDNVVEEAVRTGFVIASKGMVAVQMAKEAVNAADEMTLAEGLKFERRLFHALFATNDQKEGMAAFLEKRKPDFTDS</sequence>
<dbReference type="InterPro" id="IPR001753">
    <property type="entry name" value="Enoyl-CoA_hydra/iso"/>
</dbReference>
<dbReference type="Pfam" id="PF00378">
    <property type="entry name" value="ECH_1"/>
    <property type="match status" value="1"/>
</dbReference>
<dbReference type="AlphaFoldDB" id="A0A7S4NHY5"/>
<comment type="similarity">
    <text evidence="1 7">Belongs to the enoyl-CoA hydratase/isomerase family.</text>
</comment>
<evidence type="ECO:0000256" key="7">
    <source>
        <dbReference type="RuleBase" id="RU003707"/>
    </source>
</evidence>
<dbReference type="CDD" id="cd06558">
    <property type="entry name" value="crotonase-like"/>
    <property type="match status" value="1"/>
</dbReference>
<keyword evidence="4" id="KW-0443">Lipid metabolism</keyword>
<proteinExistence type="inferred from homology"/>
<name>A0A7S4NHY5_9STRA</name>
<dbReference type="InterPro" id="IPR014748">
    <property type="entry name" value="Enoyl-CoA_hydra_C"/>
</dbReference>
<dbReference type="SUPFAM" id="SSF52096">
    <property type="entry name" value="ClpP/crotonase"/>
    <property type="match status" value="1"/>
</dbReference>
<dbReference type="PANTHER" id="PTHR11941">
    <property type="entry name" value="ENOYL-COA HYDRATASE-RELATED"/>
    <property type="match status" value="1"/>
</dbReference>
<evidence type="ECO:0000256" key="8">
    <source>
        <dbReference type="SAM" id="MobiDB-lite"/>
    </source>
</evidence>
<dbReference type="PROSITE" id="PS00166">
    <property type="entry name" value="ENOYL_COA_HYDRATASE"/>
    <property type="match status" value="1"/>
</dbReference>
<dbReference type="GO" id="GO:0006635">
    <property type="term" value="P:fatty acid beta-oxidation"/>
    <property type="evidence" value="ECO:0007669"/>
    <property type="project" value="TreeGrafter"/>
</dbReference>
<accession>A0A7S4NHY5</accession>
<dbReference type="FunFam" id="3.90.226.10:FF:000019">
    <property type="entry name" value="Enoyl-CoA hydratase, mitochondrial"/>
    <property type="match status" value="1"/>
</dbReference>
<evidence type="ECO:0000256" key="3">
    <source>
        <dbReference type="ARBA" id="ARBA00022832"/>
    </source>
</evidence>
<feature type="compositionally biased region" description="Acidic residues" evidence="8">
    <location>
        <begin position="61"/>
        <end position="73"/>
    </location>
</feature>